<evidence type="ECO:0000313" key="5">
    <source>
        <dbReference type="Proteomes" id="UP000622797"/>
    </source>
</evidence>
<dbReference type="SUPFAM" id="SSF51445">
    <property type="entry name" value="(Trans)glycosidases"/>
    <property type="match status" value="1"/>
</dbReference>
<reference evidence="4" key="2">
    <citation type="submission" date="2020-05" db="EMBL/GenBank/DDBJ databases">
        <authorList>
            <person name="Kim H.-S."/>
            <person name="Proctor R.H."/>
            <person name="Brown D.W."/>
        </authorList>
    </citation>
    <scope>NUCLEOTIDE SEQUENCE</scope>
    <source>
        <strain evidence="4">NRRL 20472</strain>
    </source>
</reference>
<feature type="chain" id="PRO_5034427694" description="Beta-glucuronidase C-terminal domain-containing protein" evidence="2">
    <location>
        <begin position="21"/>
        <end position="536"/>
    </location>
</feature>
<feature type="domain" description="Beta-glucuronidase C-terminal" evidence="3">
    <location>
        <begin position="433"/>
        <end position="528"/>
    </location>
</feature>
<organism evidence="4 5">
    <name type="scientific">Fusarium sarcochroum</name>
    <dbReference type="NCBI Taxonomy" id="1208366"/>
    <lineage>
        <taxon>Eukaryota</taxon>
        <taxon>Fungi</taxon>
        <taxon>Dikarya</taxon>
        <taxon>Ascomycota</taxon>
        <taxon>Pezizomycotina</taxon>
        <taxon>Sordariomycetes</taxon>
        <taxon>Hypocreomycetidae</taxon>
        <taxon>Hypocreales</taxon>
        <taxon>Nectriaceae</taxon>
        <taxon>Fusarium</taxon>
        <taxon>Fusarium lateritium species complex</taxon>
    </lineage>
</organism>
<keyword evidence="2" id="KW-0732">Signal</keyword>
<proteinExistence type="predicted"/>
<sequence length="536" mass="58950">MRNYLVHVLLALGVATQAHATEHQYNFTLQLPTKRPEWAEKLSPHLAAFSLEMDRWTDWAGKEIGKPNAYLNQLLRNLGERTGHMPFLRVGANSQDRATIDLNVKVINSTFPESTDNVPNPEADHIFIGRDFYALSGNLPTGTSFMWGLNLKALNKIETVTQARLLAETFQGSRAHLTKNVKLVNVEIGNEPDFYGPTRTTHSGPYGPEWNPLNYTTTWLEFAEAISKEIEFGRADSDDKPTLSPGALTGFNAPEWTPEGPLQAGLLDDRDIKPKISQFTEHSYSGGFSPNRIVRPGELMNKLSVRANMSTRAGGIRAVRSVGLRYSLAEGETNSYANHGQPGLSNTVEGAVWMADWMLHGASLGIERMHFHHGVGFRYNAIQPTSESDDGLNISHPHVLPSYHAFLVVNEAIGKSGNSYIAEIPTSNLTLTAYGVWEKKQLSRLVVLNTQVYLGEGEKPSINVNLAGPGVGRPATIKLLLSTKTTAHNNVTWAGQNFETLSGRPEGTVKVNKIKTGSFNMPASSIALVEFGKARR</sequence>
<dbReference type="InterPro" id="IPR031728">
    <property type="entry name" value="GlcAase_C"/>
</dbReference>
<evidence type="ECO:0000313" key="4">
    <source>
        <dbReference type="EMBL" id="KAF4963182.1"/>
    </source>
</evidence>
<evidence type="ECO:0000256" key="1">
    <source>
        <dbReference type="SAM" id="MobiDB-lite"/>
    </source>
</evidence>
<dbReference type="EMBL" id="JABEXW010000488">
    <property type="protein sequence ID" value="KAF4963182.1"/>
    <property type="molecule type" value="Genomic_DNA"/>
</dbReference>
<feature type="signal peptide" evidence="2">
    <location>
        <begin position="1"/>
        <end position="20"/>
    </location>
</feature>
<dbReference type="InterPro" id="IPR052974">
    <property type="entry name" value="GH79_Enzymes"/>
</dbReference>
<reference evidence="4" key="1">
    <citation type="journal article" date="2020" name="BMC Genomics">
        <title>Correction to: Identification and distribution of gene clusters required for synthesis of sphingolipid metabolism inhibitors in diverse species of the filamentous fungus Fusarium.</title>
        <authorList>
            <person name="Kim H.S."/>
            <person name="Lohmar J.M."/>
            <person name="Busman M."/>
            <person name="Brown D.W."/>
            <person name="Naumann T.A."/>
            <person name="Divon H.H."/>
            <person name="Lysoe E."/>
            <person name="Uhlig S."/>
            <person name="Proctor R.H."/>
        </authorList>
    </citation>
    <scope>NUCLEOTIDE SEQUENCE</scope>
    <source>
        <strain evidence="4">NRRL 20472</strain>
    </source>
</reference>
<feature type="region of interest" description="Disordered" evidence="1">
    <location>
        <begin position="235"/>
        <end position="265"/>
    </location>
</feature>
<accession>A0A8H4X5Y0</accession>
<dbReference type="Gene3D" id="3.20.20.80">
    <property type="entry name" value="Glycosidases"/>
    <property type="match status" value="1"/>
</dbReference>
<dbReference type="PANTHER" id="PTHR36183">
    <property type="entry name" value="BETA-GLUCURONIDASE"/>
    <property type="match status" value="1"/>
</dbReference>
<dbReference type="InterPro" id="IPR017853">
    <property type="entry name" value="GH"/>
</dbReference>
<keyword evidence="5" id="KW-1185">Reference proteome</keyword>
<evidence type="ECO:0000256" key="2">
    <source>
        <dbReference type="SAM" id="SignalP"/>
    </source>
</evidence>
<dbReference type="InterPro" id="IPR013780">
    <property type="entry name" value="Glyco_hydro_b"/>
</dbReference>
<gene>
    <name evidence="4" type="ORF">FSARC_8760</name>
</gene>
<protein>
    <recommendedName>
        <fullName evidence="3">Beta-glucuronidase C-terminal domain-containing protein</fullName>
    </recommendedName>
</protein>
<dbReference type="AlphaFoldDB" id="A0A8H4X5Y0"/>
<dbReference type="Gene3D" id="2.60.40.1180">
    <property type="entry name" value="Golgi alpha-mannosidase II"/>
    <property type="match status" value="1"/>
</dbReference>
<dbReference type="Proteomes" id="UP000622797">
    <property type="component" value="Unassembled WGS sequence"/>
</dbReference>
<dbReference type="OrthoDB" id="2796951at2759"/>
<dbReference type="PANTHER" id="PTHR36183:SF2">
    <property type="entry name" value="BETA-GLUCURONIDASE C-TERMINAL DOMAIN-CONTAINING PROTEIN"/>
    <property type="match status" value="1"/>
</dbReference>
<name>A0A8H4X5Y0_9HYPO</name>
<dbReference type="Pfam" id="PF16862">
    <property type="entry name" value="Glyco_hydro_79C"/>
    <property type="match status" value="1"/>
</dbReference>
<comment type="caution">
    <text evidence="4">The sequence shown here is derived from an EMBL/GenBank/DDBJ whole genome shotgun (WGS) entry which is preliminary data.</text>
</comment>
<evidence type="ECO:0000259" key="3">
    <source>
        <dbReference type="Pfam" id="PF16862"/>
    </source>
</evidence>